<name>A0A1B7N9T1_9AGAM</name>
<proteinExistence type="predicted"/>
<sequence>GVHNIFHSSYLHIHVPNDDRLLPGRFDNRIAEFEDQERESAVDKIKGNRLNAVFEVKWKAGDTTWLLYDRVDHLSALQDYFDALGIE</sequence>
<gene>
    <name evidence="1" type="ORF">K503DRAFT_653374</name>
</gene>
<reference evidence="1 2" key="1">
    <citation type="submission" date="2016-06" db="EMBL/GenBank/DDBJ databases">
        <title>Comparative genomics of the ectomycorrhizal sister species Rhizopogon vinicolor and Rhizopogon vesiculosus (Basidiomycota: Boletales) reveals a divergence of the mating type B locus.</title>
        <authorList>
            <consortium name="DOE Joint Genome Institute"/>
            <person name="Mujic A.B."/>
            <person name="Kuo A."/>
            <person name="Tritt A."/>
            <person name="Lipzen A."/>
            <person name="Chen C."/>
            <person name="Johnson J."/>
            <person name="Sharma A."/>
            <person name="Barry K."/>
            <person name="Grigoriev I.V."/>
            <person name="Spatafora J.W."/>
        </authorList>
    </citation>
    <scope>NUCLEOTIDE SEQUENCE [LARGE SCALE GENOMIC DNA]</scope>
    <source>
        <strain evidence="1 2">AM-OR11-026</strain>
    </source>
</reference>
<dbReference type="EMBL" id="KV448176">
    <property type="protein sequence ID" value="OAX41606.1"/>
    <property type="molecule type" value="Genomic_DNA"/>
</dbReference>
<keyword evidence="2" id="KW-1185">Reference proteome</keyword>
<dbReference type="Proteomes" id="UP000092154">
    <property type="component" value="Unassembled WGS sequence"/>
</dbReference>
<dbReference type="AlphaFoldDB" id="A0A1B7N9T1"/>
<feature type="non-terminal residue" evidence="1">
    <location>
        <position position="87"/>
    </location>
</feature>
<evidence type="ECO:0008006" key="3">
    <source>
        <dbReference type="Google" id="ProtNLM"/>
    </source>
</evidence>
<dbReference type="OrthoDB" id="3211671at2759"/>
<dbReference type="STRING" id="1314800.A0A1B7N9T1"/>
<evidence type="ECO:0000313" key="2">
    <source>
        <dbReference type="Proteomes" id="UP000092154"/>
    </source>
</evidence>
<dbReference type="InParanoid" id="A0A1B7N9T1"/>
<organism evidence="1 2">
    <name type="scientific">Rhizopogon vinicolor AM-OR11-026</name>
    <dbReference type="NCBI Taxonomy" id="1314800"/>
    <lineage>
        <taxon>Eukaryota</taxon>
        <taxon>Fungi</taxon>
        <taxon>Dikarya</taxon>
        <taxon>Basidiomycota</taxon>
        <taxon>Agaricomycotina</taxon>
        <taxon>Agaricomycetes</taxon>
        <taxon>Agaricomycetidae</taxon>
        <taxon>Boletales</taxon>
        <taxon>Suillineae</taxon>
        <taxon>Rhizopogonaceae</taxon>
        <taxon>Rhizopogon</taxon>
    </lineage>
</organism>
<feature type="non-terminal residue" evidence="1">
    <location>
        <position position="1"/>
    </location>
</feature>
<protein>
    <recommendedName>
        <fullName evidence="3">Chromo domain-containing protein</fullName>
    </recommendedName>
</protein>
<evidence type="ECO:0000313" key="1">
    <source>
        <dbReference type="EMBL" id="OAX41606.1"/>
    </source>
</evidence>
<accession>A0A1B7N9T1</accession>